<reference evidence="5" key="1">
    <citation type="submission" date="2022-12" db="EMBL/GenBank/DDBJ databases">
        <title>Marinomonas 15G1-11 sp. nov, isolated from marine algae.</title>
        <authorList>
            <person name="Butt M."/>
            <person name="Choi D.G."/>
            <person name="Kim J.M."/>
            <person name="Lee J.K."/>
            <person name="Baek J.H."/>
            <person name="Jeon C.O."/>
        </authorList>
    </citation>
    <scope>NUCLEOTIDE SEQUENCE</scope>
    <source>
        <strain evidence="5">15G1-11</strain>
    </source>
</reference>
<dbReference type="CDD" id="cd24032">
    <property type="entry name" value="ASKHA_NBD_TsaB"/>
    <property type="match status" value="1"/>
</dbReference>
<dbReference type="Pfam" id="PF00814">
    <property type="entry name" value="TsaD"/>
    <property type="match status" value="1"/>
</dbReference>
<evidence type="ECO:0000256" key="2">
    <source>
        <dbReference type="ARBA" id="ARBA00019012"/>
    </source>
</evidence>
<evidence type="ECO:0000256" key="3">
    <source>
        <dbReference type="ARBA" id="ARBA00032446"/>
    </source>
</evidence>
<sequence length="235" mass="25928">MSTILSIDTSTPACSVALNVNGVILEDFRMAPRMHNDLILPMVDQILSQAELKLSQLDAIAFGRGPGSFTGLRIAAGVVQGLAYGADLPVIPVSTLEAMVLEAYRKYQKDYWLSALDARMGEVYVGGYHVSEIDKVVTIEALLTERVIKPESIDTFNELYNGVGSGWIYKDILLTKVPNNLALVDENIAPRAAYIGELAHTFFKESKAVSVYEAMPSYLRDEISWEKQPLKVGKR</sequence>
<protein>
    <recommendedName>
        <fullName evidence="2">tRNA threonylcarbamoyladenosine biosynthesis protein TsaB</fullName>
    </recommendedName>
    <alternativeName>
        <fullName evidence="3">t(6)A37 threonylcarbamoyladenosine biosynthesis protein TsaB</fullName>
    </alternativeName>
</protein>
<dbReference type="RefSeq" id="WP_269124648.1">
    <property type="nucleotide sequence ID" value="NZ_JAPUBN010000013.1"/>
</dbReference>
<dbReference type="GO" id="GO:0061711">
    <property type="term" value="F:tRNA N(6)-L-threonylcarbamoyladenine synthase activity"/>
    <property type="evidence" value="ECO:0007669"/>
    <property type="project" value="UniProtKB-EC"/>
</dbReference>
<evidence type="ECO:0000259" key="4">
    <source>
        <dbReference type="Pfam" id="PF00814"/>
    </source>
</evidence>
<dbReference type="Gene3D" id="3.30.420.40">
    <property type="match status" value="2"/>
</dbReference>
<dbReference type="SUPFAM" id="SSF53067">
    <property type="entry name" value="Actin-like ATPase domain"/>
    <property type="match status" value="2"/>
</dbReference>
<organism evidence="5 6">
    <name type="scientific">Marinomonas phaeophyticola</name>
    <dbReference type="NCBI Taxonomy" id="3004091"/>
    <lineage>
        <taxon>Bacteria</taxon>
        <taxon>Pseudomonadati</taxon>
        <taxon>Pseudomonadota</taxon>
        <taxon>Gammaproteobacteria</taxon>
        <taxon>Oceanospirillales</taxon>
        <taxon>Oceanospirillaceae</taxon>
        <taxon>Marinomonas</taxon>
    </lineage>
</organism>
<dbReference type="InterPro" id="IPR000905">
    <property type="entry name" value="Gcp-like_dom"/>
</dbReference>
<accession>A0ABT4JV75</accession>
<name>A0ABT4JV75_9GAMM</name>
<dbReference type="PANTHER" id="PTHR11735">
    <property type="entry name" value="TRNA N6-ADENOSINE THREONYLCARBAMOYLTRANSFERASE"/>
    <property type="match status" value="1"/>
</dbReference>
<dbReference type="InterPro" id="IPR043129">
    <property type="entry name" value="ATPase_NBD"/>
</dbReference>
<dbReference type="InterPro" id="IPR022496">
    <property type="entry name" value="T6A_TsaB"/>
</dbReference>
<dbReference type="PANTHER" id="PTHR11735:SF11">
    <property type="entry name" value="TRNA THREONYLCARBAMOYLADENOSINE BIOSYNTHESIS PROTEIN TSAB"/>
    <property type="match status" value="1"/>
</dbReference>
<dbReference type="Proteomes" id="UP001149719">
    <property type="component" value="Unassembled WGS sequence"/>
</dbReference>
<comment type="caution">
    <text evidence="5">The sequence shown here is derived from an EMBL/GenBank/DDBJ whole genome shotgun (WGS) entry which is preliminary data.</text>
</comment>
<gene>
    <name evidence="5" type="primary">tsaB</name>
    <name evidence="5" type="ORF">O1D97_08455</name>
</gene>
<keyword evidence="5" id="KW-0012">Acyltransferase</keyword>
<comment type="similarity">
    <text evidence="1">Belongs to the KAE1 / TsaD family. TsaB subfamily.</text>
</comment>
<evidence type="ECO:0000313" key="5">
    <source>
        <dbReference type="EMBL" id="MCZ2721683.1"/>
    </source>
</evidence>
<feature type="domain" description="Gcp-like" evidence="4">
    <location>
        <begin position="30"/>
        <end position="153"/>
    </location>
</feature>
<dbReference type="NCBIfam" id="TIGR03725">
    <property type="entry name" value="T6A_YeaZ"/>
    <property type="match status" value="1"/>
</dbReference>
<evidence type="ECO:0000256" key="1">
    <source>
        <dbReference type="ARBA" id="ARBA00010493"/>
    </source>
</evidence>
<evidence type="ECO:0000313" key="6">
    <source>
        <dbReference type="Proteomes" id="UP001149719"/>
    </source>
</evidence>
<proteinExistence type="inferred from homology"/>
<keyword evidence="5" id="KW-0808">Transferase</keyword>
<keyword evidence="6" id="KW-1185">Reference proteome</keyword>
<dbReference type="EMBL" id="JAPUBN010000013">
    <property type="protein sequence ID" value="MCZ2721683.1"/>
    <property type="molecule type" value="Genomic_DNA"/>
</dbReference>